<reference evidence="1 2" key="2">
    <citation type="journal article" date="2002" name="Nucleic Acids Res.">
        <title>Genome sequence of Oceanobacillus iheyensis isolated from the Iheya Ridge and its unexpected adaptive capabilities to extreme environments.</title>
        <authorList>
            <person name="Takami H."/>
            <person name="Takaki Y."/>
            <person name="Uchiyama I."/>
        </authorList>
    </citation>
    <scope>NUCLEOTIDE SEQUENCE [LARGE SCALE GENOMIC DNA]</scope>
    <source>
        <strain evidence="2">DSM 14371 / CIP 107618 / JCM 11309 / KCTC 3954 / HTE831</strain>
    </source>
</reference>
<dbReference type="HOGENOM" id="CLU_123099_1_0_9"/>
<dbReference type="STRING" id="221109.gene:10733627"/>
<dbReference type="Pfam" id="PF14183">
    <property type="entry name" value="YwpF"/>
    <property type="match status" value="1"/>
</dbReference>
<dbReference type="AlphaFoldDB" id="Q8ERB9"/>
<evidence type="ECO:0000313" key="2">
    <source>
        <dbReference type="Proteomes" id="UP000000822"/>
    </source>
</evidence>
<proteinExistence type="predicted"/>
<dbReference type="KEGG" id="oih:OB1387"/>
<keyword evidence="2" id="KW-1185">Reference proteome</keyword>
<protein>
    <submittedName>
        <fullName evidence="1">Hypothetical conserved protein</fullName>
    </submittedName>
</protein>
<dbReference type="RefSeq" id="WP_011065793.1">
    <property type="nucleotide sequence ID" value="NC_004193.1"/>
</dbReference>
<dbReference type="InterPro" id="IPR025573">
    <property type="entry name" value="YwpF"/>
</dbReference>
<organism evidence="1 2">
    <name type="scientific">Oceanobacillus iheyensis (strain DSM 14371 / CIP 107618 / JCM 11309 / KCTC 3954 / HTE831)</name>
    <dbReference type="NCBI Taxonomy" id="221109"/>
    <lineage>
        <taxon>Bacteria</taxon>
        <taxon>Bacillati</taxon>
        <taxon>Bacillota</taxon>
        <taxon>Bacilli</taxon>
        <taxon>Bacillales</taxon>
        <taxon>Bacillaceae</taxon>
        <taxon>Oceanobacillus</taxon>
    </lineage>
</organism>
<reference evidence="1 2" key="1">
    <citation type="journal article" date="2001" name="FEMS Microbiol. Lett.">
        <title>Oceanobacillus iheyensis gen. nov., sp. nov., a deep-sea extremely halotolerant and alkaliphilic species isolated from a depth of 1050 m on the Iheya Ridge.</title>
        <authorList>
            <person name="Lu J."/>
            <person name="Nogi Y."/>
            <person name="Takami H."/>
        </authorList>
    </citation>
    <scope>NUCLEOTIDE SEQUENCE [LARGE SCALE GENOMIC DNA]</scope>
    <source>
        <strain evidence="2">DSM 14371 / CIP 107618 / JCM 11309 / KCTC 3954 / HTE831</strain>
    </source>
</reference>
<sequence length="133" mass="15713">MKTFKLRKLEILEHDKQMDPYEINLLDGLIINREDEHDQWLVEAYIDKTYEDYFINKQNEEIMIQATITKDTNEPATFITNIESINEIGNHINVLLLGKIIDKRKSIVEELLTTLVKEGYEGNELIHKFKNSF</sequence>
<accession>Q8ERB9</accession>
<name>Q8ERB9_OCEIH</name>
<dbReference type="EMBL" id="BA000028">
    <property type="protein sequence ID" value="BAC13343.1"/>
    <property type="molecule type" value="Genomic_DNA"/>
</dbReference>
<dbReference type="PhylomeDB" id="Q8ERB9"/>
<dbReference type="eggNOG" id="ENOG5032YSB">
    <property type="taxonomic scope" value="Bacteria"/>
</dbReference>
<dbReference type="OrthoDB" id="2427395at2"/>
<dbReference type="Proteomes" id="UP000000822">
    <property type="component" value="Chromosome"/>
</dbReference>
<evidence type="ECO:0000313" key="1">
    <source>
        <dbReference type="EMBL" id="BAC13343.1"/>
    </source>
</evidence>
<gene>
    <name evidence="1" type="ordered locus">OB1387</name>
</gene>